<organism evidence="1 2">
    <name type="scientific">Rhodoblastus sphagnicola</name>
    <dbReference type="NCBI Taxonomy" id="333368"/>
    <lineage>
        <taxon>Bacteria</taxon>
        <taxon>Pseudomonadati</taxon>
        <taxon>Pseudomonadota</taxon>
        <taxon>Alphaproteobacteria</taxon>
        <taxon>Hyphomicrobiales</taxon>
        <taxon>Rhodoblastaceae</taxon>
        <taxon>Rhodoblastus</taxon>
    </lineage>
</organism>
<dbReference type="InterPro" id="IPR014587">
    <property type="entry name" value="UCP034077"/>
</dbReference>
<dbReference type="AlphaFoldDB" id="A0A2S6MXU2"/>
<accession>A0A2S6MXU2</accession>
<dbReference type="PROSITE" id="PS51257">
    <property type="entry name" value="PROKAR_LIPOPROTEIN"/>
    <property type="match status" value="1"/>
</dbReference>
<reference evidence="1 2" key="1">
    <citation type="journal article" date="2018" name="Arch. Microbiol.">
        <title>New insights into the metabolic potential of the phototrophic purple bacterium Rhodopila globiformis DSM 161(T) from its draft genome sequence and evidence for a vanadium-dependent nitrogenase.</title>
        <authorList>
            <person name="Imhoff J.F."/>
            <person name="Rahn T."/>
            <person name="Kunzel S."/>
            <person name="Neulinger S.C."/>
        </authorList>
    </citation>
    <scope>NUCLEOTIDE SEQUENCE [LARGE SCALE GENOMIC DNA]</scope>
    <source>
        <strain evidence="1 2">DSM 16996</strain>
    </source>
</reference>
<dbReference type="PIRSF" id="PIRSF034077">
    <property type="entry name" value="UCP034077"/>
    <property type="match status" value="1"/>
</dbReference>
<dbReference type="OrthoDB" id="7997311at2"/>
<evidence type="ECO:0008006" key="3">
    <source>
        <dbReference type="Google" id="ProtNLM"/>
    </source>
</evidence>
<evidence type="ECO:0000313" key="1">
    <source>
        <dbReference type="EMBL" id="PPQ27185.1"/>
    </source>
</evidence>
<sequence>MRVVLFAVPVRASLAAGVLLAACFSWPAVAAPAQTLNELFAQFRACLKSPAETPEGEITLRFSLRRDGALIGRPHITFARLPADDAKKRAALEAVAAALDRCLPAHITDSLGGAVAGRPLTLRLISRASERGI</sequence>
<evidence type="ECO:0000313" key="2">
    <source>
        <dbReference type="Proteomes" id="UP000239089"/>
    </source>
</evidence>
<proteinExistence type="predicted"/>
<dbReference type="Proteomes" id="UP000239089">
    <property type="component" value="Unassembled WGS sequence"/>
</dbReference>
<dbReference type="EMBL" id="NHSJ01000126">
    <property type="protein sequence ID" value="PPQ27185.1"/>
    <property type="molecule type" value="Genomic_DNA"/>
</dbReference>
<protein>
    <recommendedName>
        <fullName evidence="3">TonB C-terminal domain-containing protein</fullName>
    </recommendedName>
</protein>
<keyword evidence="2" id="KW-1185">Reference proteome</keyword>
<gene>
    <name evidence="1" type="ORF">CCR94_20315</name>
</gene>
<name>A0A2S6MXU2_9HYPH</name>
<dbReference type="RefSeq" id="WP_104509662.1">
    <property type="nucleotide sequence ID" value="NZ_JACIGC010000001.1"/>
</dbReference>
<comment type="caution">
    <text evidence="1">The sequence shown here is derived from an EMBL/GenBank/DDBJ whole genome shotgun (WGS) entry which is preliminary data.</text>
</comment>